<keyword evidence="3" id="KW-1185">Reference proteome</keyword>
<name>A0ABD5ZHP2_9EURY</name>
<feature type="transmembrane region" description="Helical" evidence="1">
    <location>
        <begin position="20"/>
        <end position="51"/>
    </location>
</feature>
<organism evidence="2 3">
    <name type="scientific">Haloferax namakaokahaiae</name>
    <dbReference type="NCBI Taxonomy" id="1748331"/>
    <lineage>
        <taxon>Archaea</taxon>
        <taxon>Methanobacteriati</taxon>
        <taxon>Methanobacteriota</taxon>
        <taxon>Stenosarchaea group</taxon>
        <taxon>Halobacteria</taxon>
        <taxon>Halobacteriales</taxon>
        <taxon>Haloferacaceae</taxon>
        <taxon>Haloferax</taxon>
    </lineage>
</organism>
<dbReference type="AlphaFoldDB" id="A0ABD5ZHP2"/>
<reference evidence="2 3" key="1">
    <citation type="journal article" date="2019" name="Int. J. Syst. Evol. Microbiol.">
        <title>The Global Catalogue of Microorganisms (GCM) 10K type strain sequencing project: providing services to taxonomists for standard genome sequencing and annotation.</title>
        <authorList>
            <consortium name="The Broad Institute Genomics Platform"/>
            <consortium name="The Broad Institute Genome Sequencing Center for Infectious Disease"/>
            <person name="Wu L."/>
            <person name="Ma J."/>
        </authorList>
    </citation>
    <scope>NUCLEOTIDE SEQUENCE [LARGE SCALE GENOMIC DNA]</scope>
    <source>
        <strain evidence="2 3">DSM 29988</strain>
    </source>
</reference>
<accession>A0ABD5ZHP2</accession>
<sequence length="69" mass="7394">MSRLTYLLPSDDDTLGRFLALTLLIFTILSGFQVGVLLGSMLLAGAIWVLVTAIQGLRYGYLEGVSGSD</sequence>
<dbReference type="EMBL" id="JBHTAA010000005">
    <property type="protein sequence ID" value="MFC7204619.1"/>
    <property type="molecule type" value="Genomic_DNA"/>
</dbReference>
<gene>
    <name evidence="2" type="ORF">ACFQJC_13950</name>
</gene>
<evidence type="ECO:0000313" key="2">
    <source>
        <dbReference type="EMBL" id="MFC7204619.1"/>
    </source>
</evidence>
<keyword evidence="1" id="KW-0812">Transmembrane</keyword>
<comment type="caution">
    <text evidence="2">The sequence shown here is derived from an EMBL/GenBank/DDBJ whole genome shotgun (WGS) entry which is preliminary data.</text>
</comment>
<dbReference type="Proteomes" id="UP001596481">
    <property type="component" value="Unassembled WGS sequence"/>
</dbReference>
<proteinExistence type="predicted"/>
<keyword evidence="1" id="KW-1133">Transmembrane helix</keyword>
<protein>
    <submittedName>
        <fullName evidence="2">Uncharacterized protein</fullName>
    </submittedName>
</protein>
<evidence type="ECO:0000256" key="1">
    <source>
        <dbReference type="SAM" id="Phobius"/>
    </source>
</evidence>
<keyword evidence="1" id="KW-0472">Membrane</keyword>
<dbReference type="RefSeq" id="WP_390224467.1">
    <property type="nucleotide sequence ID" value="NZ_JBHTAA010000005.1"/>
</dbReference>
<evidence type="ECO:0000313" key="3">
    <source>
        <dbReference type="Proteomes" id="UP001596481"/>
    </source>
</evidence>